<evidence type="ECO:0000256" key="4">
    <source>
        <dbReference type="SAM" id="Phobius"/>
    </source>
</evidence>
<accession>A0A0G0H902</accession>
<feature type="domain" description="Dehydrogenase E1 component" evidence="5">
    <location>
        <begin position="12"/>
        <end position="170"/>
    </location>
</feature>
<feature type="transmembrane region" description="Helical" evidence="4">
    <location>
        <begin position="97"/>
        <end position="117"/>
    </location>
</feature>
<dbReference type="Proteomes" id="UP000034471">
    <property type="component" value="Unassembled WGS sequence"/>
</dbReference>
<evidence type="ECO:0000313" key="7">
    <source>
        <dbReference type="Proteomes" id="UP000034471"/>
    </source>
</evidence>
<dbReference type="Pfam" id="PF00676">
    <property type="entry name" value="E1_dh"/>
    <property type="match status" value="1"/>
</dbReference>
<dbReference type="STRING" id="1618481.US54_C0007G0012"/>
<evidence type="ECO:0000259" key="5">
    <source>
        <dbReference type="Pfam" id="PF00676"/>
    </source>
</evidence>
<keyword evidence="4" id="KW-0812">Transmembrane</keyword>
<protein>
    <submittedName>
        <fullName evidence="6">Transketolase central region-containing protein</fullName>
    </submittedName>
</protein>
<comment type="cofactor">
    <cofactor evidence="1">
        <name>thiamine diphosphate</name>
        <dbReference type="ChEBI" id="CHEBI:58937"/>
    </cofactor>
</comment>
<gene>
    <name evidence="6" type="ORF">US54_C0007G0012</name>
</gene>
<evidence type="ECO:0000256" key="3">
    <source>
        <dbReference type="ARBA" id="ARBA00023052"/>
    </source>
</evidence>
<dbReference type="PANTHER" id="PTHR11516">
    <property type="entry name" value="PYRUVATE DEHYDROGENASE E1 COMPONENT, ALPHA SUBUNIT BACTERIAL AND ORGANELLAR"/>
    <property type="match status" value="1"/>
</dbReference>
<evidence type="ECO:0000256" key="2">
    <source>
        <dbReference type="ARBA" id="ARBA00023002"/>
    </source>
</evidence>
<dbReference type="InterPro" id="IPR050642">
    <property type="entry name" value="PDH_E1_Alpha_Subunit"/>
</dbReference>
<dbReference type="GO" id="GO:0004739">
    <property type="term" value="F:pyruvate dehydrogenase (acetyl-transferring) activity"/>
    <property type="evidence" value="ECO:0007669"/>
    <property type="project" value="TreeGrafter"/>
</dbReference>
<dbReference type="InterPro" id="IPR029061">
    <property type="entry name" value="THDP-binding"/>
</dbReference>
<dbReference type="PANTHER" id="PTHR11516:SF60">
    <property type="entry name" value="PYRUVATE DEHYDROGENASE E1 COMPONENT SUBUNIT ALPHA"/>
    <property type="match status" value="1"/>
</dbReference>
<comment type="caution">
    <text evidence="6">The sequence shown here is derived from an EMBL/GenBank/DDBJ whole genome shotgun (WGS) entry which is preliminary data.</text>
</comment>
<reference evidence="6 7" key="1">
    <citation type="journal article" date="2015" name="Nature">
        <title>rRNA introns, odd ribosomes, and small enigmatic genomes across a large radiation of phyla.</title>
        <authorList>
            <person name="Brown C.T."/>
            <person name="Hug L.A."/>
            <person name="Thomas B.C."/>
            <person name="Sharon I."/>
            <person name="Castelle C.J."/>
            <person name="Singh A."/>
            <person name="Wilkins M.J."/>
            <person name="Williams K.H."/>
            <person name="Banfield J.F."/>
        </authorList>
    </citation>
    <scope>NUCLEOTIDE SEQUENCE [LARGE SCALE GENOMIC DNA]</scope>
</reference>
<keyword evidence="4" id="KW-1133">Transmembrane helix</keyword>
<dbReference type="GO" id="GO:0006086">
    <property type="term" value="P:pyruvate decarboxylation to acetyl-CoA"/>
    <property type="evidence" value="ECO:0007669"/>
    <property type="project" value="TreeGrafter"/>
</dbReference>
<organism evidence="6 7">
    <name type="scientific">Candidatus Roizmanbacteria bacterium GW2011_GWA2_37_7</name>
    <dbReference type="NCBI Taxonomy" id="1618481"/>
    <lineage>
        <taxon>Bacteria</taxon>
        <taxon>Candidatus Roizmaniibacteriota</taxon>
    </lineage>
</organism>
<dbReference type="AlphaFoldDB" id="A0A0G0H902"/>
<name>A0A0G0H902_9BACT</name>
<evidence type="ECO:0000256" key="1">
    <source>
        <dbReference type="ARBA" id="ARBA00001964"/>
    </source>
</evidence>
<sequence length="218" mass="25148">MNIHDLTDTEKIEYLIHFENEIAQIYETAAIKGPIHLRGGNEKILIKIFKQINTDDTVFATWANHLEALLHCIPREKVKKRILDGHSMAMNFPEYNFYTSSIVNGISPIGVGVAWAIKKQNKDQKIFIFIGDMTFQSGATIESIRYSINFDLPCNWIIADNNLSVNTQTDIAWGGNIQRLYKFFEKEISYNHCKNVTIKYYRYKNTWPHAGTGTFVSF</sequence>
<dbReference type="Gene3D" id="3.40.50.970">
    <property type="match status" value="1"/>
</dbReference>
<keyword evidence="4" id="KW-0472">Membrane</keyword>
<dbReference type="InterPro" id="IPR001017">
    <property type="entry name" value="DH_E1"/>
</dbReference>
<evidence type="ECO:0000313" key="6">
    <source>
        <dbReference type="EMBL" id="KKQ38592.1"/>
    </source>
</evidence>
<dbReference type="SUPFAM" id="SSF52518">
    <property type="entry name" value="Thiamin diphosphate-binding fold (THDP-binding)"/>
    <property type="match status" value="1"/>
</dbReference>
<dbReference type="EMBL" id="LBTJ01000007">
    <property type="protein sequence ID" value="KKQ38592.1"/>
    <property type="molecule type" value="Genomic_DNA"/>
</dbReference>
<proteinExistence type="predicted"/>
<keyword evidence="3" id="KW-0786">Thiamine pyrophosphate</keyword>
<keyword evidence="2" id="KW-0560">Oxidoreductase</keyword>